<reference evidence="2" key="2">
    <citation type="journal article" date="2020" name="Nat. Commun.">
        <title>Large-scale genome sequencing of mycorrhizal fungi provides insights into the early evolution of symbiotic traits.</title>
        <authorList>
            <person name="Miyauchi S."/>
            <person name="Kiss E."/>
            <person name="Kuo A."/>
            <person name="Drula E."/>
            <person name="Kohler A."/>
            <person name="Sanchez-Garcia M."/>
            <person name="Morin E."/>
            <person name="Andreopoulos B."/>
            <person name="Barry K.W."/>
            <person name="Bonito G."/>
            <person name="Buee M."/>
            <person name="Carver A."/>
            <person name="Chen C."/>
            <person name="Cichocki N."/>
            <person name="Clum A."/>
            <person name="Culley D."/>
            <person name="Crous P.W."/>
            <person name="Fauchery L."/>
            <person name="Girlanda M."/>
            <person name="Hayes R.D."/>
            <person name="Keri Z."/>
            <person name="LaButti K."/>
            <person name="Lipzen A."/>
            <person name="Lombard V."/>
            <person name="Magnuson J."/>
            <person name="Maillard F."/>
            <person name="Murat C."/>
            <person name="Nolan M."/>
            <person name="Ohm R.A."/>
            <person name="Pangilinan J."/>
            <person name="Pereira M.F."/>
            <person name="Perotto S."/>
            <person name="Peter M."/>
            <person name="Pfister S."/>
            <person name="Riley R."/>
            <person name="Sitrit Y."/>
            <person name="Stielow J.B."/>
            <person name="Szollosi G."/>
            <person name="Zifcakova L."/>
            <person name="Stursova M."/>
            <person name="Spatafora J.W."/>
            <person name="Tedersoo L."/>
            <person name="Vaario L.M."/>
            <person name="Yamada A."/>
            <person name="Yan M."/>
            <person name="Wang P."/>
            <person name="Xu J."/>
            <person name="Bruns T."/>
            <person name="Baldrian P."/>
            <person name="Vilgalys R."/>
            <person name="Dunand C."/>
            <person name="Henrissat B."/>
            <person name="Grigoriev I.V."/>
            <person name="Hibbett D."/>
            <person name="Nagy L.G."/>
            <person name="Martin F.M."/>
        </authorList>
    </citation>
    <scope>NUCLEOTIDE SEQUENCE</scope>
    <source>
        <strain evidence="2">Prilba</strain>
    </source>
</reference>
<feature type="compositionally biased region" description="Basic and acidic residues" evidence="1">
    <location>
        <begin position="245"/>
        <end position="256"/>
    </location>
</feature>
<comment type="caution">
    <text evidence="2">The sequence shown here is derived from an EMBL/GenBank/DDBJ whole genome shotgun (WGS) entry which is preliminary data.</text>
</comment>
<keyword evidence="3" id="KW-1185">Reference proteome</keyword>
<feature type="compositionally biased region" description="Basic and acidic residues" evidence="1">
    <location>
        <begin position="221"/>
        <end position="231"/>
    </location>
</feature>
<dbReference type="EMBL" id="WHVB01000003">
    <property type="protein sequence ID" value="KAF8485086.1"/>
    <property type="molecule type" value="Genomic_DNA"/>
</dbReference>
<sequence>MDILPENDGIVADTPPFLSYDQDVAYEDQLQSTPAPPPLADRIGHTKVYLLSESNVTRGSKRKRDEDEEQLDAEDEPEMGIDDSTRRPNALLLHGPPIAHLPTKLIFEYVTHFDAKPLGLEWIDDTTCVLLFASSVAATSAFSQLQRTSSELPDERGFVLAKSIPMAFWPPKVRIDASLGKGEGLKGSLLLRWAEVTDVKKRGARNRSEFYRKHGVDVQLGGERKEDAQETKRRRREELDDELDAFLRKDSSDEGSRPASPPSKMRADYIEKKGRGKSLLERTSQMRGYFADDEDVDSWKKSLESRITSPGSLIGSPRPPGDGVRGPGRRGARNEEGEVRSRHGRPRKSQQELDEELDAFLNERD</sequence>
<dbReference type="AlphaFoldDB" id="A0A9P5TCT0"/>
<dbReference type="GO" id="GO:0003729">
    <property type="term" value="F:mRNA binding"/>
    <property type="evidence" value="ECO:0007669"/>
    <property type="project" value="InterPro"/>
</dbReference>
<evidence type="ECO:0000256" key="1">
    <source>
        <dbReference type="SAM" id="MobiDB-lite"/>
    </source>
</evidence>
<gene>
    <name evidence="2" type="ORF">DFH94DRAFT_261519</name>
</gene>
<evidence type="ECO:0000313" key="2">
    <source>
        <dbReference type="EMBL" id="KAF8485086.1"/>
    </source>
</evidence>
<organism evidence="2 3">
    <name type="scientific">Russula ochroleuca</name>
    <dbReference type="NCBI Taxonomy" id="152965"/>
    <lineage>
        <taxon>Eukaryota</taxon>
        <taxon>Fungi</taxon>
        <taxon>Dikarya</taxon>
        <taxon>Basidiomycota</taxon>
        <taxon>Agaricomycotina</taxon>
        <taxon>Agaricomycetes</taxon>
        <taxon>Russulales</taxon>
        <taxon>Russulaceae</taxon>
        <taxon>Russula</taxon>
    </lineage>
</organism>
<reference evidence="2" key="1">
    <citation type="submission" date="2019-10" db="EMBL/GenBank/DDBJ databases">
        <authorList>
            <consortium name="DOE Joint Genome Institute"/>
            <person name="Kuo A."/>
            <person name="Miyauchi S."/>
            <person name="Kiss E."/>
            <person name="Drula E."/>
            <person name="Kohler A."/>
            <person name="Sanchez-Garcia M."/>
            <person name="Andreopoulos B."/>
            <person name="Barry K.W."/>
            <person name="Bonito G."/>
            <person name="Buee M."/>
            <person name="Carver A."/>
            <person name="Chen C."/>
            <person name="Cichocki N."/>
            <person name="Clum A."/>
            <person name="Culley D."/>
            <person name="Crous P.W."/>
            <person name="Fauchery L."/>
            <person name="Girlanda M."/>
            <person name="Hayes R."/>
            <person name="Keri Z."/>
            <person name="LaButti K."/>
            <person name="Lipzen A."/>
            <person name="Lombard V."/>
            <person name="Magnuson J."/>
            <person name="Maillard F."/>
            <person name="Morin E."/>
            <person name="Murat C."/>
            <person name="Nolan M."/>
            <person name="Ohm R."/>
            <person name="Pangilinan J."/>
            <person name="Pereira M."/>
            <person name="Perotto S."/>
            <person name="Peter M."/>
            <person name="Riley R."/>
            <person name="Sitrit Y."/>
            <person name="Stielow B."/>
            <person name="Szollosi G."/>
            <person name="Zifcakova L."/>
            <person name="Stursova M."/>
            <person name="Spatafora J.W."/>
            <person name="Tedersoo L."/>
            <person name="Vaario L.-M."/>
            <person name="Yamada A."/>
            <person name="Yan M."/>
            <person name="Wang P."/>
            <person name="Xu J."/>
            <person name="Bruns T."/>
            <person name="Baldrian P."/>
            <person name="Vilgalys R."/>
            <person name="Henrissat B."/>
            <person name="Grigoriev I.V."/>
            <person name="Hibbett D."/>
            <person name="Nagy L.G."/>
            <person name="Martin F.M."/>
        </authorList>
    </citation>
    <scope>NUCLEOTIDE SEQUENCE</scope>
    <source>
        <strain evidence="2">Prilba</strain>
    </source>
</reference>
<accession>A0A9P5TCT0</accession>
<feature type="region of interest" description="Disordered" evidence="1">
    <location>
        <begin position="221"/>
        <end position="280"/>
    </location>
</feature>
<feature type="compositionally biased region" description="Basic and acidic residues" evidence="1">
    <location>
        <begin position="332"/>
        <end position="341"/>
    </location>
</feature>
<dbReference type="Proteomes" id="UP000759537">
    <property type="component" value="Unassembled WGS sequence"/>
</dbReference>
<feature type="region of interest" description="Disordered" evidence="1">
    <location>
        <begin position="295"/>
        <end position="365"/>
    </location>
</feature>
<dbReference type="Pfam" id="PF10309">
    <property type="entry name" value="NCBP3"/>
    <property type="match status" value="1"/>
</dbReference>
<evidence type="ECO:0008006" key="4">
    <source>
        <dbReference type="Google" id="ProtNLM"/>
    </source>
</evidence>
<protein>
    <recommendedName>
        <fullName evidence="4">Chromatin target of PRMT1 protein C-terminal domain-containing protein</fullName>
    </recommendedName>
</protein>
<dbReference type="InterPro" id="IPR019416">
    <property type="entry name" value="NCBP3"/>
</dbReference>
<evidence type="ECO:0000313" key="3">
    <source>
        <dbReference type="Proteomes" id="UP000759537"/>
    </source>
</evidence>
<proteinExistence type="predicted"/>
<name>A0A9P5TCT0_9AGAM</name>
<dbReference type="PANTHER" id="PTHR16291">
    <property type="entry name" value="NUCLEAR CAP-BINDING PROTEIN SUBUNIT 3"/>
    <property type="match status" value="1"/>
</dbReference>
<dbReference type="GO" id="GO:0000340">
    <property type="term" value="F:RNA 7-methylguanosine cap binding"/>
    <property type="evidence" value="ECO:0007669"/>
    <property type="project" value="InterPro"/>
</dbReference>
<dbReference type="OrthoDB" id="422106at2759"/>
<feature type="region of interest" description="Disordered" evidence="1">
    <location>
        <begin position="56"/>
        <end position="88"/>
    </location>
</feature>
<dbReference type="PANTHER" id="PTHR16291:SF0">
    <property type="entry name" value="NUCLEAR CAP-BINDING PROTEIN SUBUNIT 3"/>
    <property type="match status" value="1"/>
</dbReference>
<dbReference type="GO" id="GO:0005634">
    <property type="term" value="C:nucleus"/>
    <property type="evidence" value="ECO:0007669"/>
    <property type="project" value="TreeGrafter"/>
</dbReference>
<feature type="compositionally biased region" description="Acidic residues" evidence="1">
    <location>
        <begin position="66"/>
        <end position="81"/>
    </location>
</feature>